<keyword evidence="2" id="KW-0812">Transmembrane</keyword>
<dbReference type="EMBL" id="BLAL01000086">
    <property type="protein sequence ID" value="GES84855.1"/>
    <property type="molecule type" value="Genomic_DNA"/>
</dbReference>
<evidence type="ECO:0000256" key="1">
    <source>
        <dbReference type="SAM" id="MobiDB-lite"/>
    </source>
</evidence>
<dbReference type="AlphaFoldDB" id="A0A8H3LFR7"/>
<organism evidence="3 4">
    <name type="scientific">Rhizophagus clarus</name>
    <dbReference type="NCBI Taxonomy" id="94130"/>
    <lineage>
        <taxon>Eukaryota</taxon>
        <taxon>Fungi</taxon>
        <taxon>Fungi incertae sedis</taxon>
        <taxon>Mucoromycota</taxon>
        <taxon>Glomeromycotina</taxon>
        <taxon>Glomeromycetes</taxon>
        <taxon>Glomerales</taxon>
        <taxon>Glomeraceae</taxon>
        <taxon>Rhizophagus</taxon>
    </lineage>
</organism>
<name>A0A8H3LFR7_9GLOM</name>
<proteinExistence type="predicted"/>
<keyword evidence="2" id="KW-0472">Membrane</keyword>
<gene>
    <name evidence="3" type="ORF">RCL2_001194800</name>
</gene>
<dbReference type="Proteomes" id="UP000615446">
    <property type="component" value="Unassembled WGS sequence"/>
</dbReference>
<feature type="transmembrane region" description="Helical" evidence="2">
    <location>
        <begin position="39"/>
        <end position="58"/>
    </location>
</feature>
<evidence type="ECO:0000313" key="4">
    <source>
        <dbReference type="Proteomes" id="UP000615446"/>
    </source>
</evidence>
<sequence length="99" mass="11416">MNNYWDEMMCSSITIILGRVKIPNFPRDVITNHVKQNSFYSLITFFFAFASCVNFVYLTNSMMSYNPIFAQGEFRQTTSVRQSTSHTHTEGKVKAKVSL</sequence>
<comment type="caution">
    <text evidence="3">The sequence shown here is derived from an EMBL/GenBank/DDBJ whole genome shotgun (WGS) entry which is preliminary data.</text>
</comment>
<reference evidence="3" key="1">
    <citation type="submission" date="2019-10" db="EMBL/GenBank/DDBJ databases">
        <title>Conservation and host-specific expression of non-tandemly repeated heterogenous ribosome RNA gene in arbuscular mycorrhizal fungi.</title>
        <authorList>
            <person name="Maeda T."/>
            <person name="Kobayashi Y."/>
            <person name="Nakagawa T."/>
            <person name="Ezawa T."/>
            <person name="Yamaguchi K."/>
            <person name="Bino T."/>
            <person name="Nishimoto Y."/>
            <person name="Shigenobu S."/>
            <person name="Kawaguchi M."/>
        </authorList>
    </citation>
    <scope>NUCLEOTIDE SEQUENCE</scope>
    <source>
        <strain evidence="3">HR1</strain>
    </source>
</reference>
<keyword evidence="2" id="KW-1133">Transmembrane helix</keyword>
<evidence type="ECO:0000313" key="3">
    <source>
        <dbReference type="EMBL" id="GES84855.1"/>
    </source>
</evidence>
<protein>
    <submittedName>
        <fullName evidence="3">Uncharacterized protein</fullName>
    </submittedName>
</protein>
<accession>A0A8H3LFR7</accession>
<feature type="region of interest" description="Disordered" evidence="1">
    <location>
        <begin position="80"/>
        <end position="99"/>
    </location>
</feature>
<evidence type="ECO:0000256" key="2">
    <source>
        <dbReference type="SAM" id="Phobius"/>
    </source>
</evidence>